<protein>
    <recommendedName>
        <fullName evidence="14">TATA-binding protein-associated factor 172</fullName>
    </recommendedName>
</protein>
<dbReference type="Gene3D" id="1.25.10.10">
    <property type="entry name" value="Leucine-rich Repeat Variant"/>
    <property type="match status" value="3"/>
</dbReference>
<dbReference type="InterPro" id="IPR038718">
    <property type="entry name" value="SNF2-like_sf"/>
</dbReference>
<dbReference type="Pfam" id="PF00271">
    <property type="entry name" value="Helicase_C"/>
    <property type="match status" value="1"/>
</dbReference>
<dbReference type="GO" id="GO:0016887">
    <property type="term" value="F:ATP hydrolysis activity"/>
    <property type="evidence" value="ECO:0007669"/>
    <property type="project" value="InterPro"/>
</dbReference>
<dbReference type="SUPFAM" id="SSF48371">
    <property type="entry name" value="ARM repeat"/>
    <property type="match status" value="1"/>
</dbReference>
<dbReference type="PANTHER" id="PTHR36498">
    <property type="entry name" value="TATA-BINDING PROTEIN-ASSOCIATED FACTOR 172"/>
    <property type="match status" value="1"/>
</dbReference>
<feature type="non-terminal residue" evidence="12">
    <location>
        <position position="1"/>
    </location>
</feature>
<dbReference type="PROSITE" id="PS51192">
    <property type="entry name" value="HELICASE_ATP_BIND_1"/>
    <property type="match status" value="1"/>
</dbReference>
<reference evidence="12 13" key="1">
    <citation type="journal article" date="2015" name="Nat. Commun.">
        <title>Lucilia cuprina genome unlocks parasitic fly biology to underpin future interventions.</title>
        <authorList>
            <person name="Anstead C.A."/>
            <person name="Korhonen P.K."/>
            <person name="Young N.D."/>
            <person name="Hall R.S."/>
            <person name="Jex A.R."/>
            <person name="Murali S.C."/>
            <person name="Hughes D.S."/>
            <person name="Lee S.F."/>
            <person name="Perry T."/>
            <person name="Stroehlein A.J."/>
            <person name="Ansell B.R."/>
            <person name="Breugelmans B."/>
            <person name="Hofmann A."/>
            <person name="Qu J."/>
            <person name="Dugan S."/>
            <person name="Lee S.L."/>
            <person name="Chao H."/>
            <person name="Dinh H."/>
            <person name="Han Y."/>
            <person name="Doddapaneni H.V."/>
            <person name="Worley K.C."/>
            <person name="Muzny D.M."/>
            <person name="Ioannidis P."/>
            <person name="Waterhouse R.M."/>
            <person name="Zdobnov E.M."/>
            <person name="James P.J."/>
            <person name="Bagnall N.H."/>
            <person name="Kotze A.C."/>
            <person name="Gibbs R.A."/>
            <person name="Richards S."/>
            <person name="Batterham P."/>
            <person name="Gasser R.B."/>
        </authorList>
    </citation>
    <scope>NUCLEOTIDE SEQUENCE [LARGE SCALE GENOMIC DNA]</scope>
    <source>
        <strain evidence="12 13">LS</strain>
        <tissue evidence="12">Full body</tissue>
    </source>
</reference>
<dbReference type="Gene3D" id="3.40.50.10810">
    <property type="entry name" value="Tandem AAA-ATPase domain"/>
    <property type="match status" value="1"/>
</dbReference>
<evidence type="ECO:0000256" key="2">
    <source>
        <dbReference type="ARBA" id="ARBA00022737"/>
    </source>
</evidence>
<dbReference type="InterPro" id="IPR001650">
    <property type="entry name" value="Helicase_C-like"/>
</dbReference>
<evidence type="ECO:0000256" key="1">
    <source>
        <dbReference type="ARBA" id="ARBA00004123"/>
    </source>
</evidence>
<feature type="domain" description="Helicase ATP-binding" evidence="10">
    <location>
        <begin position="1415"/>
        <end position="1585"/>
    </location>
</feature>
<dbReference type="Proteomes" id="UP000037069">
    <property type="component" value="Unassembled WGS sequence"/>
</dbReference>
<keyword evidence="3" id="KW-0547">Nucleotide-binding</keyword>
<dbReference type="GO" id="GO:0005524">
    <property type="term" value="F:ATP binding"/>
    <property type="evidence" value="ECO:0007669"/>
    <property type="project" value="UniProtKB-KW"/>
</dbReference>
<evidence type="ECO:0008006" key="14">
    <source>
        <dbReference type="Google" id="ProtNLM"/>
    </source>
</evidence>
<dbReference type="GO" id="GO:0004386">
    <property type="term" value="F:helicase activity"/>
    <property type="evidence" value="ECO:0007669"/>
    <property type="project" value="UniProtKB-KW"/>
</dbReference>
<dbReference type="InterPro" id="IPR027417">
    <property type="entry name" value="P-loop_NTPase"/>
</dbReference>
<keyword evidence="2" id="KW-0677">Repeat</keyword>
<keyword evidence="7" id="KW-0238">DNA-binding</keyword>
<proteinExistence type="predicted"/>
<dbReference type="GO" id="GO:0005634">
    <property type="term" value="C:nucleus"/>
    <property type="evidence" value="ECO:0007669"/>
    <property type="project" value="UniProtKB-SubCell"/>
</dbReference>
<gene>
    <name evidence="12" type="ORF">FF38_04397</name>
</gene>
<dbReference type="CDD" id="cd18793">
    <property type="entry name" value="SF2_C_SNF"/>
    <property type="match status" value="1"/>
</dbReference>
<evidence type="ECO:0000256" key="3">
    <source>
        <dbReference type="ARBA" id="ARBA00022741"/>
    </source>
</evidence>
<dbReference type="Gene3D" id="3.40.50.300">
    <property type="entry name" value="P-loop containing nucleotide triphosphate hydrolases"/>
    <property type="match status" value="1"/>
</dbReference>
<dbReference type="OMA" id="WYSDIAC"/>
<dbReference type="Pfam" id="PF12054">
    <property type="entry name" value="DUF3535"/>
    <property type="match status" value="1"/>
</dbReference>
<feature type="region of interest" description="Disordered" evidence="9">
    <location>
        <begin position="273"/>
        <end position="322"/>
    </location>
</feature>
<accession>A0A0L0C794</accession>
<dbReference type="OrthoDB" id="10252227at2759"/>
<evidence type="ECO:0000256" key="9">
    <source>
        <dbReference type="SAM" id="MobiDB-lite"/>
    </source>
</evidence>
<name>A0A0L0C794_LUCCU</name>
<dbReference type="GO" id="GO:0003677">
    <property type="term" value="F:DNA binding"/>
    <property type="evidence" value="ECO:0007669"/>
    <property type="project" value="UniProtKB-KW"/>
</dbReference>
<evidence type="ECO:0000259" key="11">
    <source>
        <dbReference type="PROSITE" id="PS51194"/>
    </source>
</evidence>
<dbReference type="InterPro" id="IPR014001">
    <property type="entry name" value="Helicase_ATP-bd"/>
</dbReference>
<comment type="caution">
    <text evidence="12">The sequence shown here is derived from an EMBL/GenBank/DDBJ whole genome shotgun (WGS) entry which is preliminary data.</text>
</comment>
<organism evidence="12 13">
    <name type="scientific">Lucilia cuprina</name>
    <name type="common">Green bottle fly</name>
    <name type="synonym">Australian sheep blowfly</name>
    <dbReference type="NCBI Taxonomy" id="7375"/>
    <lineage>
        <taxon>Eukaryota</taxon>
        <taxon>Metazoa</taxon>
        <taxon>Ecdysozoa</taxon>
        <taxon>Arthropoda</taxon>
        <taxon>Hexapoda</taxon>
        <taxon>Insecta</taxon>
        <taxon>Pterygota</taxon>
        <taxon>Neoptera</taxon>
        <taxon>Endopterygota</taxon>
        <taxon>Diptera</taxon>
        <taxon>Brachycera</taxon>
        <taxon>Muscomorpha</taxon>
        <taxon>Oestroidea</taxon>
        <taxon>Calliphoridae</taxon>
        <taxon>Luciliinae</taxon>
        <taxon>Lucilia</taxon>
    </lineage>
</organism>
<evidence type="ECO:0000256" key="8">
    <source>
        <dbReference type="ARBA" id="ARBA00023242"/>
    </source>
</evidence>
<feature type="region of interest" description="Disordered" evidence="9">
    <location>
        <begin position="740"/>
        <end position="761"/>
    </location>
</feature>
<dbReference type="InterPro" id="IPR049730">
    <property type="entry name" value="SNF2/RAD54-like_C"/>
</dbReference>
<dbReference type="GO" id="GO:0017025">
    <property type="term" value="F:TBP-class protein binding"/>
    <property type="evidence" value="ECO:0007669"/>
    <property type="project" value="InterPro"/>
</dbReference>
<keyword evidence="4" id="KW-0378">Hydrolase</keyword>
<dbReference type="Pfam" id="PF00176">
    <property type="entry name" value="SNF2-rel_dom"/>
    <property type="match status" value="1"/>
</dbReference>
<comment type="subcellular location">
    <subcellularLocation>
        <location evidence="1">Nucleus</location>
    </subcellularLocation>
</comment>
<dbReference type="EMBL" id="JRES01000819">
    <property type="protein sequence ID" value="KNC28122.1"/>
    <property type="molecule type" value="Genomic_DNA"/>
</dbReference>
<evidence type="ECO:0000259" key="10">
    <source>
        <dbReference type="PROSITE" id="PS51192"/>
    </source>
</evidence>
<feature type="compositionally biased region" description="Basic and acidic residues" evidence="9">
    <location>
        <begin position="310"/>
        <end position="322"/>
    </location>
</feature>
<dbReference type="CDD" id="cd17999">
    <property type="entry name" value="DEXHc_Mot1"/>
    <property type="match status" value="1"/>
</dbReference>
<evidence type="ECO:0000313" key="13">
    <source>
        <dbReference type="Proteomes" id="UP000037069"/>
    </source>
</evidence>
<dbReference type="InterPro" id="IPR022707">
    <property type="entry name" value="Mot1_central_dom"/>
</dbReference>
<keyword evidence="13" id="KW-1185">Reference proteome</keyword>
<dbReference type="InterPro" id="IPR044078">
    <property type="entry name" value="Mot1_ATP-bd"/>
</dbReference>
<dbReference type="SMART" id="SM00487">
    <property type="entry name" value="DEXDc"/>
    <property type="match status" value="1"/>
</dbReference>
<evidence type="ECO:0000256" key="7">
    <source>
        <dbReference type="ARBA" id="ARBA00023125"/>
    </source>
</evidence>
<dbReference type="InterPro" id="IPR044972">
    <property type="entry name" value="Mot1"/>
</dbReference>
<feature type="compositionally biased region" description="Low complexity" evidence="9">
    <location>
        <begin position="284"/>
        <end position="304"/>
    </location>
</feature>
<evidence type="ECO:0000313" key="12">
    <source>
        <dbReference type="EMBL" id="KNC28122.1"/>
    </source>
</evidence>
<keyword evidence="5" id="KW-0347">Helicase</keyword>
<dbReference type="SUPFAM" id="SSF52540">
    <property type="entry name" value="P-loop containing nucleoside triphosphate hydrolases"/>
    <property type="match status" value="2"/>
</dbReference>
<sequence length="1971" mass="220557">QVNLKSNLKVRHGIIRNNYKLLGQPTGNYKMTSRLDRLFILLESGSSAVTRRAAAKQIGEIQKLYPHELHALLNRLIGYLHSTSWDTRIAAAQTVEAILANVPEWKPELNAIKREVKKEENVAAGDEENSCQSNASSTTTLTSVSANSDYYKERYLTFSEFNLEQVLKKGARLIGSEGNEFDCIEDTSGIGNADTAAERLSRQRALLNEKLGLTQASKLGVNLTDMISDEDMMRSGGNYNVNEEKVPVEHILNIKPNIHLIPSNGQQLSCREMNRAKRKARQNATASSTTTSALATASSSSSSANGSMDEPEKKRQKTGETHRQEIFYSLNDPVPDATGMWIDAIHWPLENFCARLYVDLFNAKWEVRHGAATALRELINQQASGAGKSLNMTIEEMQHYHNLWLEDAALRLLCVLCLDRFGDFVSDQVVAPVRETCAQVLGTIVKEMDANKVHEIVFILRTLLKQSEWEVRHGGLLGLKYVFVVREDLLQIYLPQSISDILMGLFDTVDDVGAVAASTLTPVASWLPKLLNPTQVSSIVKMLWDLLLDQDELTSASNNFMGLLAAILCLPNASMWIQMEPMSTLIPRLWPFLSHSTSSVRKSTLVTLDTLTRNTTMKDKNTAVKLCGSEGDSNAVAAVSSKCGENFSFDSKNLRLNFGVIDWQWKLLQEALRHVFQRILVEPHEEIQQMARDVWLNLIANADLGALLHAACPFVSSWICLAMQPPRLSFDPSILIQTTSAGGETSDPTTHRKRHHKLADDLGGSNPTASLKLYLGGSESTPIEVREKNYIRARVTASRVLGSLSHYLVKPAPGVIYTAETESPMDCYTKVLLGHLNSRSAVQRLVCGLIIAFWAKSDPSICPGPSQLQDKLRYCIMEYVYYDEVAVSLTRLHQETHDFIATLKQYKIPINDFGQAKVLTLDQIESVATTLTADLRKYALKPKILQMLEERRNGLQSSYQQTSAEQSAYSVSTQAALAGAIVYLKCLPEKLNPVVKPLMESIKREESQLLQELSCEFLVQFMAEVCDRNPSPNGKLLTNLSTLLKSDTEFTPKILNPSVSLKESPVLTSACDSNSCIYYGILTLSLQQHTPTSTNRSNSVNVGTNAATAVTTPSTSRGPGRPPLSETLAATAVSEITSKVSLTEVEMKKCRIQRLGATGAITKLCQHFGSNLLEKIPILEQLMFHKIEQFVSAFPKMETLAEILIDVGQTNDLMTSLQLIEIAAPHFHSDLHEKLFQLLQPLGKFIGHPLKAVRHMTSRCLATLAHIDPCRIMDFVVNHILILLQKIENIIERQGAIETIERVVEKLQIRIVPYIVLLVVPLLGAMSDNDECVRLLSTHCFATLIQLMPLDTTAATASNGIKHELKSADLQARKSRDREFLDYLFSPKTIPNYKVPVPISVELRSYQQAGINWLWFLNKYNLHGILCDDMGLGKTLQTICILAGDHHQRAIEKCNNLPSLVICPPTLTGHWVYEVDKFLKDPKTLIPLHYVGLPSCRERLRSFIGTKCNLIVASYDTIRKDIDFFKTINWNYCVLDEGHIIKNGKTKSSKAIKMLKANHRLILSGTPIQNNVLELWSLFDFLMPGFLGTEKQFIARYSRPIFASRDAKSSAKEQEAGVLAMEALHRQVLPFLLRRVKEDVLTDLPPKITQDLLCELSPLQERLYEDFSRTHLNSEIKDCLENGGEFSAKTHIFHALRYLQNVCNHPKLVLTPKHPEFARITQELNQQQSSLNDIEHSAKLPALKQLLLDCGIGVQTESVSQHRALIFCQLKVMLDIVEKDLLKKHLPTVTYLRLDGSVPASMRQDIVNNFNTDPSIDVLLLTTQVGGLGLNLTGADTVIFVEHDWNPMKDLQAMDRAHRIGQKKVVNVYRLITRKSMEEKIMCLQKFKLLTANTVVSAENASLDTMATGQIFDLFNLNERNKNGNDKTNSNSSTAGQMSMNSIIENLPELWSEQQYDEEYDMSNFVQALKK</sequence>
<dbReference type="FunFam" id="3.40.50.10810:FF:000009">
    <property type="entry name" value="B-TFIID TATA-box-binding protein-associated factor 1"/>
    <property type="match status" value="1"/>
</dbReference>
<dbReference type="InterPro" id="IPR000330">
    <property type="entry name" value="SNF2_N"/>
</dbReference>
<evidence type="ECO:0000256" key="5">
    <source>
        <dbReference type="ARBA" id="ARBA00022806"/>
    </source>
</evidence>
<feature type="domain" description="Helicase C-terminal" evidence="11">
    <location>
        <begin position="1742"/>
        <end position="1902"/>
    </location>
</feature>
<dbReference type="FunFam" id="3.40.50.300:FF:000428">
    <property type="entry name" value="TATA-binding protein-associated factor 172"/>
    <property type="match status" value="1"/>
</dbReference>
<keyword evidence="6" id="KW-0067">ATP-binding</keyword>
<dbReference type="PROSITE" id="PS51194">
    <property type="entry name" value="HELICASE_CTER"/>
    <property type="match status" value="1"/>
</dbReference>
<dbReference type="PANTHER" id="PTHR36498:SF1">
    <property type="entry name" value="TATA-BINDING PROTEIN-ASSOCIATED FACTOR 172"/>
    <property type="match status" value="1"/>
</dbReference>
<dbReference type="STRING" id="7375.A0A0L0C794"/>
<keyword evidence="8" id="KW-0539">Nucleus</keyword>
<evidence type="ECO:0000256" key="6">
    <source>
        <dbReference type="ARBA" id="ARBA00022840"/>
    </source>
</evidence>
<dbReference type="InterPro" id="IPR011989">
    <property type="entry name" value="ARM-like"/>
</dbReference>
<evidence type="ECO:0000256" key="4">
    <source>
        <dbReference type="ARBA" id="ARBA00022801"/>
    </source>
</evidence>
<dbReference type="SMART" id="SM00490">
    <property type="entry name" value="HELICc"/>
    <property type="match status" value="1"/>
</dbReference>
<dbReference type="InterPro" id="IPR016024">
    <property type="entry name" value="ARM-type_fold"/>
</dbReference>